<reference evidence="6" key="1">
    <citation type="submission" date="2016-10" db="EMBL/GenBank/DDBJ databases">
        <authorList>
            <person name="Varghese N."/>
            <person name="Submissions S."/>
        </authorList>
    </citation>
    <scope>NUCLEOTIDE SEQUENCE [LARGE SCALE GENOMIC DNA]</scope>
    <source>
        <strain evidence="6">DSM 22329</strain>
    </source>
</reference>
<evidence type="ECO:0000256" key="1">
    <source>
        <dbReference type="ARBA" id="ARBA00023015"/>
    </source>
</evidence>
<dbReference type="InterPro" id="IPR018062">
    <property type="entry name" value="HTH_AraC-typ_CS"/>
</dbReference>
<dbReference type="InterPro" id="IPR037923">
    <property type="entry name" value="HTH-like"/>
</dbReference>
<dbReference type="PROSITE" id="PS01124">
    <property type="entry name" value="HTH_ARAC_FAMILY_2"/>
    <property type="match status" value="1"/>
</dbReference>
<proteinExistence type="predicted"/>
<evidence type="ECO:0000256" key="2">
    <source>
        <dbReference type="ARBA" id="ARBA00023125"/>
    </source>
</evidence>
<evidence type="ECO:0000259" key="4">
    <source>
        <dbReference type="PROSITE" id="PS01124"/>
    </source>
</evidence>
<name>A0A1H0UIM3_9MICO</name>
<evidence type="ECO:0000256" key="3">
    <source>
        <dbReference type="ARBA" id="ARBA00023163"/>
    </source>
</evidence>
<keyword evidence="3" id="KW-0804">Transcription</keyword>
<dbReference type="Pfam" id="PF12833">
    <property type="entry name" value="HTH_18"/>
    <property type="match status" value="1"/>
</dbReference>
<keyword evidence="1" id="KW-0805">Transcription regulation</keyword>
<dbReference type="SUPFAM" id="SSF51215">
    <property type="entry name" value="Regulatory protein AraC"/>
    <property type="match status" value="1"/>
</dbReference>
<dbReference type="SMART" id="SM00342">
    <property type="entry name" value="HTH_ARAC"/>
    <property type="match status" value="1"/>
</dbReference>
<accession>A0A1H0UIM3</accession>
<dbReference type="PANTHER" id="PTHR43280">
    <property type="entry name" value="ARAC-FAMILY TRANSCRIPTIONAL REGULATOR"/>
    <property type="match status" value="1"/>
</dbReference>
<dbReference type="EMBL" id="LT629711">
    <property type="protein sequence ID" value="SDP65818.1"/>
    <property type="molecule type" value="Genomic_DNA"/>
</dbReference>
<keyword evidence="6" id="KW-1185">Reference proteome</keyword>
<dbReference type="PROSITE" id="PS00041">
    <property type="entry name" value="HTH_ARAC_FAMILY_1"/>
    <property type="match status" value="1"/>
</dbReference>
<evidence type="ECO:0000313" key="5">
    <source>
        <dbReference type="EMBL" id="SDP65818.1"/>
    </source>
</evidence>
<dbReference type="InterPro" id="IPR009057">
    <property type="entry name" value="Homeodomain-like_sf"/>
</dbReference>
<dbReference type="AlphaFoldDB" id="A0A1H0UIM3"/>
<dbReference type="GO" id="GO:0003700">
    <property type="term" value="F:DNA-binding transcription factor activity"/>
    <property type="evidence" value="ECO:0007669"/>
    <property type="project" value="InterPro"/>
</dbReference>
<dbReference type="GO" id="GO:0043565">
    <property type="term" value="F:sequence-specific DNA binding"/>
    <property type="evidence" value="ECO:0007669"/>
    <property type="project" value="InterPro"/>
</dbReference>
<dbReference type="InterPro" id="IPR018060">
    <property type="entry name" value="HTH_AraC"/>
</dbReference>
<keyword evidence="2 5" id="KW-0238">DNA-binding</keyword>
<dbReference type="Gene3D" id="1.10.10.60">
    <property type="entry name" value="Homeodomain-like"/>
    <property type="match status" value="2"/>
</dbReference>
<evidence type="ECO:0000313" key="6">
    <source>
        <dbReference type="Proteomes" id="UP000199077"/>
    </source>
</evidence>
<dbReference type="PANTHER" id="PTHR43280:SF27">
    <property type="entry name" value="TRANSCRIPTIONAL REGULATOR MTLR"/>
    <property type="match status" value="1"/>
</dbReference>
<feature type="domain" description="HTH araC/xylS-type" evidence="4">
    <location>
        <begin position="265"/>
        <end position="363"/>
    </location>
</feature>
<dbReference type="Proteomes" id="UP000199077">
    <property type="component" value="Chromosome I"/>
</dbReference>
<organism evidence="5 6">
    <name type="scientific">Pedococcus dokdonensis</name>
    <dbReference type="NCBI Taxonomy" id="443156"/>
    <lineage>
        <taxon>Bacteria</taxon>
        <taxon>Bacillati</taxon>
        <taxon>Actinomycetota</taxon>
        <taxon>Actinomycetes</taxon>
        <taxon>Micrococcales</taxon>
        <taxon>Intrasporangiaceae</taxon>
        <taxon>Pedococcus</taxon>
    </lineage>
</organism>
<dbReference type="CDD" id="cd06976">
    <property type="entry name" value="cupin_MtlR-like_N"/>
    <property type="match status" value="1"/>
</dbReference>
<protein>
    <submittedName>
        <fullName evidence="5">AraC-type DNA-binding protein</fullName>
    </submittedName>
</protein>
<dbReference type="SUPFAM" id="SSF46689">
    <property type="entry name" value="Homeodomain-like"/>
    <property type="match status" value="2"/>
</dbReference>
<dbReference type="STRING" id="443156.SAMN04489867_3337"/>
<gene>
    <name evidence="5" type="ORF">SAMN04489867_3337</name>
</gene>
<sequence length="388" mass="42350">MRHTVVSIRWDRTTGAMEVRTSYQSTGTPRRRLADMTPPEGLAPAGIVGPSEGVGPPESIGPSEGIELAAESFSGSPYPAAPRREVIPPNPQHAFRALTHDFPSEICGWGAHPEYEIHLITKTHGSFIAGDHVGTFAPGHVSIMGPLLPHDWVSDLPPGQVAVDRDAVIQFTDEWIRECMQLIPELQELDDVLAQSARGVVFSGATAWRAAENILEVVRTEGSEQVASLFRLLSIFARSPQDEREVVASPWLGRPTDANSLNAVEAGLAYIFENLTDDIRLSMAARLAYMSEPTFSKYFRSATGMTFSNMVKKLRIAHARRLLDTTTLSIAQVAEASGYRNMANFNRQFLAEVGATPTAYRRLESSQKPPAEVFSLGLRAQLAASARG</sequence>